<evidence type="ECO:0000256" key="1">
    <source>
        <dbReference type="SAM" id="MobiDB-lite"/>
    </source>
</evidence>
<feature type="compositionally biased region" description="Basic and acidic residues" evidence="1">
    <location>
        <begin position="2669"/>
        <end position="2678"/>
    </location>
</feature>
<evidence type="ECO:0000256" key="2">
    <source>
        <dbReference type="SAM" id="Phobius"/>
    </source>
</evidence>
<feature type="transmembrane region" description="Helical" evidence="2">
    <location>
        <begin position="21"/>
        <end position="43"/>
    </location>
</feature>
<reference evidence="3 4" key="1">
    <citation type="submission" date="2020-04" db="EMBL/GenBank/DDBJ databases">
        <title>Perkinsus olseni comparative genomics.</title>
        <authorList>
            <person name="Bogema D.R."/>
        </authorList>
    </citation>
    <scope>NUCLEOTIDE SEQUENCE [LARGE SCALE GENOMIC DNA]</scope>
    <source>
        <strain evidence="3">00978-12</strain>
    </source>
</reference>
<comment type="caution">
    <text evidence="3">The sequence shown here is derived from an EMBL/GenBank/DDBJ whole genome shotgun (WGS) entry which is preliminary data.</text>
</comment>
<evidence type="ECO:0000313" key="4">
    <source>
        <dbReference type="Proteomes" id="UP000541610"/>
    </source>
</evidence>
<feature type="compositionally biased region" description="Polar residues" evidence="1">
    <location>
        <begin position="1957"/>
        <end position="1970"/>
    </location>
</feature>
<name>A0A7J6PB03_PEROL</name>
<keyword evidence="2" id="KW-0472">Membrane</keyword>
<feature type="compositionally biased region" description="Polar residues" evidence="1">
    <location>
        <begin position="1905"/>
        <end position="1921"/>
    </location>
</feature>
<evidence type="ECO:0000313" key="3">
    <source>
        <dbReference type="EMBL" id="KAF4693309.1"/>
    </source>
</evidence>
<gene>
    <name evidence="3" type="ORF">FOZ60_011289</name>
</gene>
<feature type="region of interest" description="Disordered" evidence="1">
    <location>
        <begin position="1989"/>
        <end position="2027"/>
    </location>
</feature>
<feature type="compositionally biased region" description="Basic and acidic residues" evidence="1">
    <location>
        <begin position="1995"/>
        <end position="2024"/>
    </location>
</feature>
<feature type="compositionally biased region" description="Low complexity" evidence="1">
    <location>
        <begin position="2721"/>
        <end position="2735"/>
    </location>
</feature>
<feature type="compositionally biased region" description="Basic and acidic residues" evidence="1">
    <location>
        <begin position="1297"/>
        <end position="1307"/>
    </location>
</feature>
<sequence length="2858" mass="312974">MRDSVASECRGGPLRSLVKRLATSPSLAILLASFIASVTPLSVAGVSIANSDYEEISEDVSDLCEAVELGDGTYYLVAAYRGNAVALTSRRSGSKQPYVRCKPVKEPIYRSFGGKFVVQSTCGLSTVRFYFKDQHGAADFAVLWGGVTTVEMVEDYLSKSPVFNSASLGEKLKLVRAAVDHSPEHYFATRRTLEFTVGGESEPISLDCDRVRDQGTSKRGYSSDEAGSQFTVTVDCNEETKGKVTLSIPFEKSYVASDFAASWGYFTYAIRVNVSKADPEIEDMRVELNLDSKRPRERLITYNSVKYTCGAVFFADETDGGYSMKANCAEIGVWQRQDMEFKFKDVREGRRIAYELGGYRGVRSELLTKIKDGRVFGEKSSIAKVIRASGEVSLADAENTIKQRLEITFEDGETRPMRCMPLEGTNGLRASYGNFLLQAKCSGLFTELLFEDEISMMAFAVEWAGYRPMEEELQIGFRDSATEVQIQPKGVDVATAFPLGMAYAERWASYLDRKDRRLKSRRISIHIPSAYIRFTESFYCHRVKEPVHPVEASNNGGTQFGVTAYCGLIGYDLREPDAENWDLKVTVVFKDRSRAMTMAKWWGGYWGINGRDCHQLDIDGKAVAGPGDAIIASVEIDPFFKPPKIVGSTITAPAGKDFPCNSVQPTIRYLQKDYELSLSCDDKPSTLHCKSRSGSSQFAMQFGLFKEVTIAMHKSLLDSCPDLWGDGVAQGSYNGAAEAMLLVKDGVKGVANRWVQTSTGRSESCEPVEPHMMWVNGRYAFSSQCAGEATKMGCSSKEAAEDFAWGWGDTEISDISIAADVIKKCEAVAVGESTTRLLGAAFDPATQKRTIMVSSSKNPVSCSAVEEAPEDMDLLGEYHITAKCASRDVVIKCTDPGAAVKLAHLWGSYPNREIQVSKALLAKCSAPSGTQSLTYEVTDDGQWKGTPRSWFTKERGLTCSTPVPDLNFIGDDILIQTACGSDVLRLSCGGLDGIKETMRIVTRWGENPSPKILINKKVLERCTTLTNVGDGTLESAWLRVTGDGSRISRYLWSGEPIRCDHGVTSPLILSDDSVKVKTQCEGEKGPVAISCRSDFPAVREFARNWGGWDSAVMLLDPSLYSSCAAERSGATSDRERIAAITYNVDSRHRSIVFPDKTQETCASPSSPPALVVDEDDASYRLRVPCNKKNYVVLTCTLPGNAVDVSTFFGYRTREVTVQEATECKSKSSGMAPLRASIHINADGTAGSRTLVWPPSWKPTVASGEDAEVRSDDDEPGPRPADGSSSFLERQSSSPPRPSERVVRREVVDSEEDPVYRDWHFWVEVEFKATSAECEDAECIAYDHLDCGDVATTLFVSKWWIGKTDARVRIDDPIMEHCGGPVGASRVVAQRELPYDADSPLDCDAVTKPIMMGGNGGYVVTADCGPRRDVVTPVTCDGLQWAQLFAHGWGDMDKAGVGLPADVIESCKQGSIGEDEVELTGAFYDDESRHLTFATMESPLECGVVTEAPEDMDRVDEFHVKINCGGEDAVILKCKDPGSAVRMAHQWGKYPKQEVQVSTELLLQCDDLPGGQILNDLTYDVSMNGTWQQTPRHWGDAVCTTPVPDLVFRGDRIYIATGCGGAKEEISCGGLERVGPMLRIAARWGEHPNPKIMIDPSVVGKCKDVQSLEGGTLKDAWITAATNGDVTSRSLETTDAYNCDSGVKEALVMAGDAVSMKTQCSGVQGDVLIQCGDGGSAVEFAKNWGGYNASALFSLDPSKFDSCKVKRSEKYEDITAVLYDHVHKAKMLQFEDDSSEVCKSTSTTPPVVVVKKGSTTAIYRFNLDCSDEVTVECLEAGDAVDVNTFMGFLTREVAVPEATQCRTKHGVNPLAATIEIDVHGTEGMRYLTWPKDYATEEPEAEIPAPSTLTTPRRGQGFESSARVNYGGFRNSGGDRTATRASPSSAAPTSPIASKTTAQIPSQNRQRNLSRPRTTFKAFPHRDRGYHFKTSITHGAVDGREREADRSNDRVFHRPAEDDDNNRDRGAIPPLPQFNHLPSFLEIGPIAQSTPVPQTPQRKAVRPMKDDPVYRDWYFWVDIDYTADDCPPGEDCSVAEHLDCGGVENTLYVATWWGGKKDARVRIDDPIMNHCGGPLGASRVVSQRELPLDPANPLSCAPVTTPIINAGPKSHIVVAHCGPEFKERHEIRCDASIWAQHFAYGWGDSDNSGLDIPADLVKACAKATVQRIDNLHTLISASLKGATIMPGNDGDNFKTKRELKLSFQVAPYRYEPSVFHYQCERVSTAVEIPELPGAPAVASVRALCDFDEFHKAFVKLECPEAAAVAFAVKWGGFSKRVVGLGPEIMSHSTKIVRGSEDLGPAISATMDEDRGKYYLQAKDTPGYFICDKADAKIEQTKDLQFAVSVSCPSHYVDSRTQSNTEPKLTVYFDDPYAAIGFLVRWGRVTDAEVNSYYASEFTLPAPRVTVENSLPEIRIDNHTCKCPAKAPVVHSPQGEARVTFSSKPLIAVRYKDRMVAMAAAMIAGHRLSEIVLDTAITHHVTHVAVGDNVYMGKEEEHPLKRVALLISGDTNTVYDHIIEVLRPDLVAGPLGEFGVRRYHPVAYSCGRHSLEAVDGLVFTAKCEEGELPEGPHHHYAPHLATTPRKPVELALTFDDPRAVEAFVAFWKDSPHNADDGHSSGEAELGLTPSSLRAAGPETVTNGAKRPAEVRRSTALNKQGRPEGAAANTTPSATSPGADHASSVASHGTKRNSGAEASSVSSVKGSIRRHVVRHNINNANKYRMRASLSEEPEDRVLKDPLNLHVKPIRRGRWEDFCCKVRKALKEQYGSFQDMCARYHVLTTLAAAETLKKLRWGEDDAV</sequence>
<dbReference type="OrthoDB" id="441089at2759"/>
<protein>
    <submittedName>
        <fullName evidence="3">Uncharacterized protein</fullName>
    </submittedName>
</protein>
<feature type="region of interest" description="Disordered" evidence="1">
    <location>
        <begin position="1248"/>
        <end position="1307"/>
    </location>
</feature>
<feature type="compositionally biased region" description="Polar residues" evidence="1">
    <location>
        <begin position="2740"/>
        <end position="2761"/>
    </location>
</feature>
<accession>A0A7J6PB03</accession>
<proteinExistence type="predicted"/>
<dbReference type="Proteomes" id="UP000541610">
    <property type="component" value="Unassembled WGS sequence"/>
</dbReference>
<feature type="region of interest" description="Disordered" evidence="1">
    <location>
        <begin position="2669"/>
        <end position="2768"/>
    </location>
</feature>
<keyword evidence="2" id="KW-0812">Transmembrane</keyword>
<dbReference type="EMBL" id="JABANP010000047">
    <property type="protein sequence ID" value="KAF4693309.1"/>
    <property type="molecule type" value="Genomic_DNA"/>
</dbReference>
<organism evidence="3 4">
    <name type="scientific">Perkinsus olseni</name>
    <name type="common">Perkinsus atlanticus</name>
    <dbReference type="NCBI Taxonomy" id="32597"/>
    <lineage>
        <taxon>Eukaryota</taxon>
        <taxon>Sar</taxon>
        <taxon>Alveolata</taxon>
        <taxon>Perkinsozoa</taxon>
        <taxon>Perkinsea</taxon>
        <taxon>Perkinsida</taxon>
        <taxon>Perkinsidae</taxon>
        <taxon>Perkinsus</taxon>
    </lineage>
</organism>
<feature type="region of interest" description="Disordered" evidence="1">
    <location>
        <begin position="1896"/>
        <end position="1970"/>
    </location>
</feature>
<feature type="compositionally biased region" description="Low complexity" evidence="1">
    <location>
        <begin position="1937"/>
        <end position="1956"/>
    </location>
</feature>
<keyword evidence="2" id="KW-1133">Transmembrane helix</keyword>